<dbReference type="AlphaFoldDB" id="A0A9E7GFS0"/>
<reference evidence="3" key="1">
    <citation type="submission" date="2022-05" db="EMBL/GenBank/DDBJ databases">
        <title>The Musa troglodytarum L. genome provides insights into the mechanism of non-climacteric behaviour and enrichment of carotenoids.</title>
        <authorList>
            <person name="Wang J."/>
        </authorList>
    </citation>
    <scope>NUCLEOTIDE SEQUENCE</scope>
    <source>
        <tissue evidence="3">Leaf</tissue>
    </source>
</reference>
<dbReference type="PANTHER" id="PTHR45644:SF85">
    <property type="entry name" value="P-LOOP CONTAINING NUCLEOSIDE TRIPHOSPHATE HYDROLASES SUPERFAMILY PROTEIN"/>
    <property type="match status" value="1"/>
</dbReference>
<evidence type="ECO:0000313" key="3">
    <source>
        <dbReference type="EMBL" id="URE13900.1"/>
    </source>
</evidence>
<keyword evidence="2" id="KW-0067">ATP-binding</keyword>
<organism evidence="3 4">
    <name type="scientific">Musa troglodytarum</name>
    <name type="common">fe'i banana</name>
    <dbReference type="NCBI Taxonomy" id="320322"/>
    <lineage>
        <taxon>Eukaryota</taxon>
        <taxon>Viridiplantae</taxon>
        <taxon>Streptophyta</taxon>
        <taxon>Embryophyta</taxon>
        <taxon>Tracheophyta</taxon>
        <taxon>Spermatophyta</taxon>
        <taxon>Magnoliopsida</taxon>
        <taxon>Liliopsida</taxon>
        <taxon>Zingiberales</taxon>
        <taxon>Musaceae</taxon>
        <taxon>Musa</taxon>
    </lineage>
</organism>
<dbReference type="OrthoDB" id="10254455at2759"/>
<dbReference type="Gene3D" id="3.40.50.300">
    <property type="entry name" value="P-loop containing nucleotide triphosphate hydrolases"/>
    <property type="match status" value="1"/>
</dbReference>
<dbReference type="EMBL" id="CP097508">
    <property type="protein sequence ID" value="URE13900.1"/>
    <property type="molecule type" value="Genomic_DNA"/>
</dbReference>
<keyword evidence="4" id="KW-1185">Reference proteome</keyword>
<dbReference type="InterPro" id="IPR027417">
    <property type="entry name" value="P-loop_NTPase"/>
</dbReference>
<proteinExistence type="predicted"/>
<dbReference type="Proteomes" id="UP001055439">
    <property type="component" value="Chromosome 6"/>
</dbReference>
<dbReference type="PANTHER" id="PTHR45644">
    <property type="entry name" value="AAA ATPASE, PUTATIVE (AFU_ORTHOLOGUE AFUA_2G12920)-RELATED-RELATED"/>
    <property type="match status" value="1"/>
</dbReference>
<name>A0A9E7GFS0_9LILI</name>
<dbReference type="GO" id="GO:0005524">
    <property type="term" value="F:ATP binding"/>
    <property type="evidence" value="ECO:0007669"/>
    <property type="project" value="UniProtKB-KW"/>
</dbReference>
<gene>
    <name evidence="3" type="ORF">MUK42_28620</name>
</gene>
<dbReference type="GO" id="GO:0005741">
    <property type="term" value="C:mitochondrial outer membrane"/>
    <property type="evidence" value="ECO:0007669"/>
    <property type="project" value="TreeGrafter"/>
</dbReference>
<accession>A0A9E7GFS0</accession>
<sequence length="159" mass="17875">LDLSASVSWNPPLVSSRFIPPTLFLNPSTAFCTGRRSIDSAHFLNVDLSGCTLEDGFLGSDMEQRTGWRPELPSMELPYCLGKLLQERRIRPEVIPANEIGVTFDDIGALDEIKESLQELIMFPLQRPDLFKGGLLKPCKEYYSLGRNWENNACQGINK</sequence>
<evidence type="ECO:0000256" key="2">
    <source>
        <dbReference type="ARBA" id="ARBA00022840"/>
    </source>
</evidence>
<evidence type="ECO:0000256" key="1">
    <source>
        <dbReference type="ARBA" id="ARBA00022741"/>
    </source>
</evidence>
<dbReference type="InterPro" id="IPR051701">
    <property type="entry name" value="Mito_OM_Translocase_MSP1"/>
</dbReference>
<evidence type="ECO:0000313" key="4">
    <source>
        <dbReference type="Proteomes" id="UP001055439"/>
    </source>
</evidence>
<feature type="non-terminal residue" evidence="3">
    <location>
        <position position="1"/>
    </location>
</feature>
<keyword evidence="1" id="KW-0547">Nucleotide-binding</keyword>
<protein>
    <submittedName>
        <fullName evidence="3">Uncharacterized protein</fullName>
    </submittedName>
</protein>